<keyword evidence="3" id="KW-0804">Transcription</keyword>
<evidence type="ECO:0000256" key="3">
    <source>
        <dbReference type="ARBA" id="ARBA00023163"/>
    </source>
</evidence>
<reference evidence="5 6" key="1">
    <citation type="submission" date="2013-09" db="EMBL/GenBank/DDBJ databases">
        <title>High correlation between genotypes and phenotypes of environmental bacteria Comamonas testosteroni strains.</title>
        <authorList>
            <person name="Liu L."/>
            <person name="Zhu W."/>
            <person name="Xia X."/>
            <person name="Xu B."/>
            <person name="Luo M."/>
            <person name="Wang G."/>
        </authorList>
    </citation>
    <scope>NUCLEOTIDE SEQUENCE [LARGE SCALE GENOMIC DNA]</scope>
    <source>
        <strain evidence="5 6">JL40</strain>
    </source>
</reference>
<dbReference type="Proteomes" id="UP000029553">
    <property type="component" value="Unassembled WGS sequence"/>
</dbReference>
<accession>A0A096GM62</accession>
<dbReference type="GO" id="GO:0003677">
    <property type="term" value="F:DNA binding"/>
    <property type="evidence" value="ECO:0007669"/>
    <property type="project" value="UniProtKB-KW"/>
</dbReference>
<evidence type="ECO:0000256" key="2">
    <source>
        <dbReference type="ARBA" id="ARBA00023125"/>
    </source>
</evidence>
<evidence type="ECO:0000256" key="1">
    <source>
        <dbReference type="ARBA" id="ARBA00023015"/>
    </source>
</evidence>
<evidence type="ECO:0000259" key="4">
    <source>
        <dbReference type="Pfam" id="PF00717"/>
    </source>
</evidence>
<dbReference type="SUPFAM" id="SSF51306">
    <property type="entry name" value="LexA/Signal peptidase"/>
    <property type="match status" value="1"/>
</dbReference>
<sequence>MSRKNPDTGSPSDLVNLLGRSSSFWSNRLQGSRDIGAELAREIEEKLDLPKYSLDGDEESSDFVSVSLLAVELGAGPGRVVEIVEEAGTLQFRRDFLRNAGVSPANAAVVSVKGASMEPTIKDGAVLLINKADREPRAGHIYAFSWDGEMMVKRFFKTEDGWIARSDNPDHDDIVLDGATETAVQGRAIWMGAKL</sequence>
<dbReference type="InterPro" id="IPR036286">
    <property type="entry name" value="LexA/Signal_pep-like_sf"/>
</dbReference>
<name>A0A096GM62_COMTE</name>
<dbReference type="Gene3D" id="2.10.109.10">
    <property type="entry name" value="Umud Fragment, subunit A"/>
    <property type="match status" value="1"/>
</dbReference>
<comment type="caution">
    <text evidence="5">The sequence shown here is derived from an EMBL/GenBank/DDBJ whole genome shotgun (WGS) entry which is preliminary data.</text>
</comment>
<dbReference type="EMBL" id="AWOR01000069">
    <property type="protein sequence ID" value="KGH26290.1"/>
    <property type="molecule type" value="Genomic_DNA"/>
</dbReference>
<evidence type="ECO:0000313" key="5">
    <source>
        <dbReference type="EMBL" id="KGH26290.1"/>
    </source>
</evidence>
<dbReference type="CDD" id="cd06462">
    <property type="entry name" value="Peptidase_S24_S26"/>
    <property type="match status" value="1"/>
</dbReference>
<keyword evidence="2" id="KW-0238">DNA-binding</keyword>
<protein>
    <recommendedName>
        <fullName evidence="4">Peptidase S24/S26A/S26B/S26C domain-containing protein</fullName>
    </recommendedName>
</protein>
<dbReference type="AlphaFoldDB" id="A0A096GM62"/>
<dbReference type="PANTHER" id="PTHR40661:SF3">
    <property type="entry name" value="FELS-1 PROPHAGE TRANSCRIPTIONAL REGULATOR"/>
    <property type="match status" value="1"/>
</dbReference>
<gene>
    <name evidence="5" type="ORF">P353_22430</name>
</gene>
<feature type="domain" description="Peptidase S24/S26A/S26B/S26C" evidence="4">
    <location>
        <begin position="85"/>
        <end position="189"/>
    </location>
</feature>
<dbReference type="Pfam" id="PF00717">
    <property type="entry name" value="Peptidase_S24"/>
    <property type="match status" value="1"/>
</dbReference>
<proteinExistence type="predicted"/>
<dbReference type="PANTHER" id="PTHR40661">
    <property type="match status" value="1"/>
</dbReference>
<dbReference type="InterPro" id="IPR015927">
    <property type="entry name" value="Peptidase_S24_S26A/B/C"/>
</dbReference>
<organism evidence="5 6">
    <name type="scientific">Comamonas testosteroni</name>
    <name type="common">Pseudomonas testosteroni</name>
    <dbReference type="NCBI Taxonomy" id="285"/>
    <lineage>
        <taxon>Bacteria</taxon>
        <taxon>Pseudomonadati</taxon>
        <taxon>Pseudomonadota</taxon>
        <taxon>Betaproteobacteria</taxon>
        <taxon>Burkholderiales</taxon>
        <taxon>Comamonadaceae</taxon>
        <taxon>Comamonas</taxon>
    </lineage>
</organism>
<keyword evidence="1" id="KW-0805">Transcription regulation</keyword>
<evidence type="ECO:0000313" key="6">
    <source>
        <dbReference type="Proteomes" id="UP000029553"/>
    </source>
</evidence>